<dbReference type="AlphaFoldDB" id="A0A3N4HC32"/>
<gene>
    <name evidence="2" type="ORF">BJ508DRAFT_335542</name>
</gene>
<protein>
    <submittedName>
        <fullName evidence="2">Uncharacterized protein</fullName>
    </submittedName>
</protein>
<feature type="region of interest" description="Disordered" evidence="1">
    <location>
        <begin position="98"/>
        <end position="290"/>
    </location>
</feature>
<dbReference type="Proteomes" id="UP000275078">
    <property type="component" value="Unassembled WGS sequence"/>
</dbReference>
<evidence type="ECO:0000313" key="2">
    <source>
        <dbReference type="EMBL" id="RPA71935.1"/>
    </source>
</evidence>
<keyword evidence="3" id="KW-1185">Reference proteome</keyword>
<feature type="compositionally biased region" description="Basic and acidic residues" evidence="1">
    <location>
        <begin position="176"/>
        <end position="190"/>
    </location>
</feature>
<proteinExistence type="predicted"/>
<reference evidence="2 3" key="1">
    <citation type="journal article" date="2018" name="Nat. Ecol. Evol.">
        <title>Pezizomycetes genomes reveal the molecular basis of ectomycorrhizal truffle lifestyle.</title>
        <authorList>
            <person name="Murat C."/>
            <person name="Payen T."/>
            <person name="Noel B."/>
            <person name="Kuo A."/>
            <person name="Morin E."/>
            <person name="Chen J."/>
            <person name="Kohler A."/>
            <person name="Krizsan K."/>
            <person name="Balestrini R."/>
            <person name="Da Silva C."/>
            <person name="Montanini B."/>
            <person name="Hainaut M."/>
            <person name="Levati E."/>
            <person name="Barry K.W."/>
            <person name="Belfiori B."/>
            <person name="Cichocki N."/>
            <person name="Clum A."/>
            <person name="Dockter R.B."/>
            <person name="Fauchery L."/>
            <person name="Guy J."/>
            <person name="Iotti M."/>
            <person name="Le Tacon F."/>
            <person name="Lindquist E.A."/>
            <person name="Lipzen A."/>
            <person name="Malagnac F."/>
            <person name="Mello A."/>
            <person name="Molinier V."/>
            <person name="Miyauchi S."/>
            <person name="Poulain J."/>
            <person name="Riccioni C."/>
            <person name="Rubini A."/>
            <person name="Sitrit Y."/>
            <person name="Splivallo R."/>
            <person name="Traeger S."/>
            <person name="Wang M."/>
            <person name="Zifcakova L."/>
            <person name="Wipf D."/>
            <person name="Zambonelli A."/>
            <person name="Paolocci F."/>
            <person name="Nowrousian M."/>
            <person name="Ottonello S."/>
            <person name="Baldrian P."/>
            <person name="Spatafora J.W."/>
            <person name="Henrissat B."/>
            <person name="Nagy L.G."/>
            <person name="Aury J.M."/>
            <person name="Wincker P."/>
            <person name="Grigoriev I.V."/>
            <person name="Bonfante P."/>
            <person name="Martin F.M."/>
        </authorList>
    </citation>
    <scope>NUCLEOTIDE SEQUENCE [LARGE SCALE GENOMIC DNA]</scope>
    <source>
        <strain evidence="2 3">RN42</strain>
    </source>
</reference>
<evidence type="ECO:0000256" key="1">
    <source>
        <dbReference type="SAM" id="MobiDB-lite"/>
    </source>
</evidence>
<dbReference type="EMBL" id="ML119890">
    <property type="protein sequence ID" value="RPA71935.1"/>
    <property type="molecule type" value="Genomic_DNA"/>
</dbReference>
<organism evidence="2 3">
    <name type="scientific">Ascobolus immersus RN42</name>
    <dbReference type="NCBI Taxonomy" id="1160509"/>
    <lineage>
        <taxon>Eukaryota</taxon>
        <taxon>Fungi</taxon>
        <taxon>Dikarya</taxon>
        <taxon>Ascomycota</taxon>
        <taxon>Pezizomycotina</taxon>
        <taxon>Pezizomycetes</taxon>
        <taxon>Pezizales</taxon>
        <taxon>Ascobolaceae</taxon>
        <taxon>Ascobolus</taxon>
    </lineage>
</organism>
<feature type="region of interest" description="Disordered" evidence="1">
    <location>
        <begin position="17"/>
        <end position="46"/>
    </location>
</feature>
<feature type="compositionally biased region" description="Basic and acidic residues" evidence="1">
    <location>
        <begin position="152"/>
        <end position="166"/>
    </location>
</feature>
<name>A0A3N4HC32_ASCIM</name>
<feature type="compositionally biased region" description="Low complexity" evidence="1">
    <location>
        <begin position="270"/>
        <end position="290"/>
    </location>
</feature>
<evidence type="ECO:0000313" key="3">
    <source>
        <dbReference type="Proteomes" id="UP000275078"/>
    </source>
</evidence>
<sequence>MKSRPLVGLGITFGSTSSALSGRAAPNKSIMKRPNPPPEPSQSISQPGIARHLAMDDLYTIQATQCPIRGLLDSSQRFPAPPKDQLSACSSMPAIHKSITPYPTQSQRTRRTLITPERESNSQEMLSSTQETIDVPDNKGEMMERRKRRRSTKEDALQLEQRDARRSASRIIAAQHQHDTTKAGKEKERISQQVDQVEATGGRQRKRTNKYAEASEDSQVQSLEGDDEDDSELSPTPEYLKHPDDFLDEDAIDSDYKPSSAAEDRDSDKPSQNNQVQYSSPQSSPSESGQGTIPILETICIYMHEVHEGTCRIVCTNYDPQIRKEFLPGTLANSTVYSMTLKMSPHGFPVIAITIDGHVCGWVPPEETGRLLLERLLQTYHRISAKVKWHYGSKVPGHGYQYVGSTNWLAACDEGDGLDSFYMDRSLNEGSEISEITLQSHRSRMTPPTIREETSPVTRMFRDEEGSRV</sequence>
<accession>A0A3N4HC32</accession>
<feature type="compositionally biased region" description="Polar residues" evidence="1">
    <location>
        <begin position="122"/>
        <end position="132"/>
    </location>
</feature>